<protein>
    <submittedName>
        <fullName evidence="1">Uncharacterized protein</fullName>
    </submittedName>
</protein>
<dbReference type="EMBL" id="BARU01005160">
    <property type="protein sequence ID" value="GAH27583.1"/>
    <property type="molecule type" value="Genomic_DNA"/>
</dbReference>
<name>X1G3I9_9ZZZZ</name>
<feature type="non-terminal residue" evidence="1">
    <location>
        <position position="1"/>
    </location>
</feature>
<dbReference type="AlphaFoldDB" id="X1G3I9"/>
<accession>X1G3I9</accession>
<evidence type="ECO:0000313" key="1">
    <source>
        <dbReference type="EMBL" id="GAH27583.1"/>
    </source>
</evidence>
<comment type="caution">
    <text evidence="1">The sequence shown here is derived from an EMBL/GenBank/DDBJ whole genome shotgun (WGS) entry which is preliminary data.</text>
</comment>
<sequence length="138" mass="16615">FEDRHDKEELEYYKDFLFSLRKVSLTIFCDNLFEINHDLAENNLYYYLFNRFSHLNTKMKFHQKCYQKAYSLYLAEKEPRNIVEETDVLSGLIKSKIIKMDPLYLEKKFIELELDSQFFYIGSNHISDIPNSMQSIGL</sequence>
<proteinExistence type="predicted"/>
<organism evidence="1">
    <name type="scientific">marine sediment metagenome</name>
    <dbReference type="NCBI Taxonomy" id="412755"/>
    <lineage>
        <taxon>unclassified sequences</taxon>
        <taxon>metagenomes</taxon>
        <taxon>ecological metagenomes</taxon>
    </lineage>
</organism>
<reference evidence="1" key="1">
    <citation type="journal article" date="2014" name="Front. Microbiol.">
        <title>High frequency of phylogenetically diverse reductive dehalogenase-homologous genes in deep subseafloor sedimentary metagenomes.</title>
        <authorList>
            <person name="Kawai M."/>
            <person name="Futagami T."/>
            <person name="Toyoda A."/>
            <person name="Takaki Y."/>
            <person name="Nishi S."/>
            <person name="Hori S."/>
            <person name="Arai W."/>
            <person name="Tsubouchi T."/>
            <person name="Morono Y."/>
            <person name="Uchiyama I."/>
            <person name="Ito T."/>
            <person name="Fujiyama A."/>
            <person name="Inagaki F."/>
            <person name="Takami H."/>
        </authorList>
    </citation>
    <scope>NUCLEOTIDE SEQUENCE</scope>
    <source>
        <strain evidence="1">Expedition CK06-06</strain>
    </source>
</reference>
<gene>
    <name evidence="1" type="ORF">S03H2_09970</name>
</gene>